<evidence type="ECO:0000313" key="20">
    <source>
        <dbReference type="Proteomes" id="UP000663880"/>
    </source>
</evidence>
<feature type="chain" id="PRO_5032940674" description="Cytosol aminopeptidase" evidence="16">
    <location>
        <begin position="21"/>
        <end position="554"/>
    </location>
</feature>
<evidence type="ECO:0000259" key="18">
    <source>
        <dbReference type="Pfam" id="PF02789"/>
    </source>
</evidence>
<feature type="domain" description="Peptidase M17 leucyl aminopeptidase N-terminal" evidence="18">
    <location>
        <begin position="60"/>
        <end position="187"/>
    </location>
</feature>
<evidence type="ECO:0000256" key="5">
    <source>
        <dbReference type="ARBA" id="ARBA00022801"/>
    </source>
</evidence>
<evidence type="ECO:0000256" key="7">
    <source>
        <dbReference type="ARBA" id="ARBA00023625"/>
    </source>
</evidence>
<evidence type="ECO:0000256" key="1">
    <source>
        <dbReference type="ARBA" id="ARBA00009528"/>
    </source>
</evidence>
<comment type="catalytic activity">
    <reaction evidence="14">
        <text>L-cysteinylglycine + H2O = L-cysteine + glycine</text>
        <dbReference type="Rhea" id="RHEA:28783"/>
        <dbReference type="ChEBI" id="CHEBI:15377"/>
        <dbReference type="ChEBI" id="CHEBI:35235"/>
        <dbReference type="ChEBI" id="CHEBI:57305"/>
        <dbReference type="ChEBI" id="CHEBI:61694"/>
    </reaction>
    <physiologicalReaction direction="left-to-right" evidence="14">
        <dbReference type="Rhea" id="RHEA:28784"/>
    </physiologicalReaction>
</comment>
<comment type="catalytic activity">
    <reaction evidence="13">
        <text>S-benzyl-L-cysteinylglycine + H2O = S-benzyl-L-cysteine + glycine</text>
        <dbReference type="Rhea" id="RHEA:62568"/>
        <dbReference type="ChEBI" id="CHEBI:15377"/>
        <dbReference type="ChEBI" id="CHEBI:57305"/>
        <dbReference type="ChEBI" id="CHEBI:145802"/>
        <dbReference type="ChEBI" id="CHEBI:145803"/>
    </reaction>
    <physiologicalReaction direction="left-to-right" evidence="13">
        <dbReference type="Rhea" id="RHEA:62569"/>
    </physiologicalReaction>
</comment>
<comment type="caution">
    <text evidence="19">The sequence shown here is derived from an EMBL/GenBank/DDBJ whole genome shotgun (WGS) entry which is preliminary data.</text>
</comment>
<dbReference type="Proteomes" id="UP000663880">
    <property type="component" value="Unassembled WGS sequence"/>
</dbReference>
<feature type="region of interest" description="Disordered" evidence="15">
    <location>
        <begin position="34"/>
        <end position="58"/>
    </location>
</feature>
<keyword evidence="5" id="KW-0378">Hydrolase</keyword>
<dbReference type="GO" id="GO:0006508">
    <property type="term" value="P:proteolysis"/>
    <property type="evidence" value="ECO:0007669"/>
    <property type="project" value="UniProtKB-KW"/>
</dbReference>
<evidence type="ECO:0000256" key="8">
    <source>
        <dbReference type="ARBA" id="ARBA00029605"/>
    </source>
</evidence>
<feature type="compositionally biased region" description="Basic and acidic residues" evidence="15">
    <location>
        <begin position="38"/>
        <end position="47"/>
    </location>
</feature>
<evidence type="ECO:0000256" key="9">
    <source>
        <dbReference type="ARBA" id="ARBA00030930"/>
    </source>
</evidence>
<evidence type="ECO:0000259" key="17">
    <source>
        <dbReference type="Pfam" id="PF00883"/>
    </source>
</evidence>
<dbReference type="InterPro" id="IPR000819">
    <property type="entry name" value="Peptidase_M17_C"/>
</dbReference>
<evidence type="ECO:0000256" key="10">
    <source>
        <dbReference type="ARBA" id="ARBA00030997"/>
    </source>
</evidence>
<dbReference type="EC" id="3.4.13.23" evidence="7"/>
<evidence type="ECO:0000256" key="15">
    <source>
        <dbReference type="SAM" id="MobiDB-lite"/>
    </source>
</evidence>
<accession>A0A821S5J1</accession>
<dbReference type="CDD" id="cd00433">
    <property type="entry name" value="Peptidase_M17"/>
    <property type="match status" value="1"/>
</dbReference>
<dbReference type="InterPro" id="IPR008283">
    <property type="entry name" value="Peptidase_M17_N"/>
</dbReference>
<organism evidence="19 20">
    <name type="scientific">Pieris macdunnoughi</name>
    <dbReference type="NCBI Taxonomy" id="345717"/>
    <lineage>
        <taxon>Eukaryota</taxon>
        <taxon>Metazoa</taxon>
        <taxon>Ecdysozoa</taxon>
        <taxon>Arthropoda</taxon>
        <taxon>Hexapoda</taxon>
        <taxon>Insecta</taxon>
        <taxon>Pterygota</taxon>
        <taxon>Neoptera</taxon>
        <taxon>Endopterygota</taxon>
        <taxon>Lepidoptera</taxon>
        <taxon>Glossata</taxon>
        <taxon>Ditrysia</taxon>
        <taxon>Papilionoidea</taxon>
        <taxon>Pieridae</taxon>
        <taxon>Pierinae</taxon>
        <taxon>Pieris</taxon>
    </lineage>
</organism>
<evidence type="ECO:0000256" key="14">
    <source>
        <dbReference type="ARBA" id="ARBA00049107"/>
    </source>
</evidence>
<dbReference type="PRINTS" id="PR00481">
    <property type="entry name" value="LAMNOPPTDASE"/>
</dbReference>
<dbReference type="GO" id="GO:0005737">
    <property type="term" value="C:cytoplasm"/>
    <property type="evidence" value="ECO:0007669"/>
    <property type="project" value="InterPro"/>
</dbReference>
<feature type="domain" description="Cytosol aminopeptidase" evidence="17">
    <location>
        <begin position="218"/>
        <end position="528"/>
    </location>
</feature>
<protein>
    <recommendedName>
        <fullName evidence="2">Cytosol aminopeptidase</fullName>
        <ecNumber evidence="7">3.4.13.23</ecNumber>
    </recommendedName>
    <alternativeName>
        <fullName evidence="10">Cysteinylglycine-S-conjugate dipeptidase</fullName>
    </alternativeName>
    <alternativeName>
        <fullName evidence="11">Leucine aminopeptidase 3</fullName>
    </alternativeName>
    <alternativeName>
        <fullName evidence="9">Proline aminopeptidase</fullName>
    </alternativeName>
    <alternativeName>
        <fullName evidence="8">Prolyl aminopeptidase</fullName>
    </alternativeName>
</protein>
<evidence type="ECO:0000256" key="13">
    <source>
        <dbReference type="ARBA" id="ARBA00047881"/>
    </source>
</evidence>
<reference evidence="19" key="1">
    <citation type="submission" date="2021-02" db="EMBL/GenBank/DDBJ databases">
        <authorList>
            <person name="Steward A R."/>
        </authorList>
    </citation>
    <scope>NUCLEOTIDE SEQUENCE</scope>
</reference>
<evidence type="ECO:0000313" key="19">
    <source>
        <dbReference type="EMBL" id="CAF4852537.1"/>
    </source>
</evidence>
<dbReference type="AlphaFoldDB" id="A0A821S5J1"/>
<sequence>MAFTKLFFSVRLLCIEANFARTVLRSYSGTLEAPACNKNEDKPKTDKTSASGPPSRKGVVLGVYEEGEKFSLTPAAEEINQKSGGKLCKHLNELSCELRLGKSFVVTDVVTDGGSVALASLGPRDPPHDPQEGLDEAKENVRVGVGAGVSCLRSRGVIDIAVDVAGHPRAAAEAAHLAAWTFQEFKSTVGRKSEVRLSALGGDREEWSSGVVLGESQNWARYLCDMPANVMTPAGLAQEALDVLCPLGVQVLVRERKWAEAQRMETFLSVARGSCEPPLLLECHYRPEADAHGPPVLLAATGVTFDSGGLCLKSRTQMSEGRGCMSGAAVVLAALRALALAKAAINVSAIIPLCENMVSGQCLKVGDVVTVLNGTRVQIEDTDMEGRLLLADALVYGQTLLKPALVLDVAALTQGVALATGGGAFGCFSNSDSAWSGLRGAGAETGDRPWRLPLWAYYGRDIQADPAVDLKNRGSCTASPCVGAAFLKNFICADWMHLDITGVSKLAHARAPPYLDPLRMTGRPTRTLATFLTNTAGLGARPGSSGKLGNETFK</sequence>
<name>A0A821S5J1_9NEOP</name>
<evidence type="ECO:0000256" key="16">
    <source>
        <dbReference type="SAM" id="SignalP"/>
    </source>
</evidence>
<evidence type="ECO:0000256" key="12">
    <source>
        <dbReference type="ARBA" id="ARBA00045966"/>
    </source>
</evidence>
<dbReference type="EMBL" id="CAJOBZ010000016">
    <property type="protein sequence ID" value="CAF4852537.1"/>
    <property type="molecule type" value="Genomic_DNA"/>
</dbReference>
<keyword evidence="3" id="KW-0031">Aminopeptidase</keyword>
<dbReference type="PANTHER" id="PTHR11963">
    <property type="entry name" value="LEUCINE AMINOPEPTIDASE-RELATED"/>
    <property type="match status" value="1"/>
</dbReference>
<comment type="similarity">
    <text evidence="1">Belongs to the peptidase M17 family.</text>
</comment>
<evidence type="ECO:0000256" key="11">
    <source>
        <dbReference type="ARBA" id="ARBA00031564"/>
    </source>
</evidence>
<keyword evidence="20" id="KW-1185">Reference proteome</keyword>
<dbReference type="SUPFAM" id="SSF52949">
    <property type="entry name" value="Macro domain-like"/>
    <property type="match status" value="1"/>
</dbReference>
<evidence type="ECO:0000256" key="3">
    <source>
        <dbReference type="ARBA" id="ARBA00022438"/>
    </source>
</evidence>
<dbReference type="Gene3D" id="3.40.220.10">
    <property type="entry name" value="Leucine Aminopeptidase, subunit E, domain 1"/>
    <property type="match status" value="1"/>
</dbReference>
<evidence type="ECO:0000256" key="6">
    <source>
        <dbReference type="ARBA" id="ARBA00023511"/>
    </source>
</evidence>
<dbReference type="GO" id="GO:0030145">
    <property type="term" value="F:manganese ion binding"/>
    <property type="evidence" value="ECO:0007669"/>
    <property type="project" value="InterPro"/>
</dbReference>
<comment type="catalytic activity">
    <reaction evidence="6">
        <text>an S-substituted L-cysteinylglycine + H2O = an S-substituted L-cysteine + glycine</text>
        <dbReference type="Rhea" id="RHEA:60444"/>
        <dbReference type="ChEBI" id="CHEBI:15377"/>
        <dbReference type="ChEBI" id="CHEBI:57305"/>
        <dbReference type="ChEBI" id="CHEBI:58717"/>
        <dbReference type="ChEBI" id="CHEBI:143103"/>
        <dbReference type="EC" id="3.4.13.23"/>
    </reaction>
    <physiologicalReaction direction="left-to-right" evidence="6">
        <dbReference type="Rhea" id="RHEA:60445"/>
    </physiologicalReaction>
</comment>
<keyword evidence="16" id="KW-0732">Signal</keyword>
<dbReference type="InterPro" id="IPR043472">
    <property type="entry name" value="Macro_dom-like"/>
</dbReference>
<evidence type="ECO:0000256" key="4">
    <source>
        <dbReference type="ARBA" id="ARBA00022670"/>
    </source>
</evidence>
<feature type="signal peptide" evidence="16">
    <location>
        <begin position="1"/>
        <end position="20"/>
    </location>
</feature>
<dbReference type="PANTHER" id="PTHR11963:SF16">
    <property type="entry name" value="CYTOSOL AMINOPEPTIDASE"/>
    <property type="match status" value="1"/>
</dbReference>
<gene>
    <name evidence="19" type="ORF">PMACD_LOCUS7198</name>
</gene>
<keyword evidence="4" id="KW-0645">Protease</keyword>
<dbReference type="Gene3D" id="3.40.630.10">
    <property type="entry name" value="Zn peptidases"/>
    <property type="match status" value="1"/>
</dbReference>
<dbReference type="SUPFAM" id="SSF53187">
    <property type="entry name" value="Zn-dependent exopeptidases"/>
    <property type="match status" value="1"/>
</dbReference>
<dbReference type="OrthoDB" id="412814at2759"/>
<dbReference type="GO" id="GO:0070006">
    <property type="term" value="F:metalloaminopeptidase activity"/>
    <property type="evidence" value="ECO:0007669"/>
    <property type="project" value="InterPro"/>
</dbReference>
<evidence type="ECO:0000256" key="2">
    <source>
        <dbReference type="ARBA" id="ARBA00014190"/>
    </source>
</evidence>
<proteinExistence type="inferred from homology"/>
<dbReference type="Pfam" id="PF02789">
    <property type="entry name" value="Peptidase_M17_N"/>
    <property type="match status" value="1"/>
</dbReference>
<dbReference type="Pfam" id="PF00883">
    <property type="entry name" value="Peptidase_M17"/>
    <property type="match status" value="1"/>
</dbReference>
<comment type="function">
    <text evidence="12">Cytosolic metallopeptidase that catalyzes the removal of unsubstituted N-terminal hydrophobic amino acids from various peptides. The presence of Zn(2+) ions is essential for the peptidase activity, and the association with other cofactors can modulate the substrate spectificity of the enzyme. For instance, in the presence of Mn(2+), it displays a specific Cys-Gly hydrolyzing activity of Cys-Gly-S-conjugates. Involved in the metabolism of glutathione and in the degradation of glutathione S-conjugates, which may play a role in the control of the cell redox status.</text>
</comment>
<dbReference type="InterPro" id="IPR011356">
    <property type="entry name" value="Leucine_aapep/pepB"/>
</dbReference>